<name>A0ABY7FHL9_MYAAR</name>
<evidence type="ECO:0000256" key="2">
    <source>
        <dbReference type="ARBA" id="ARBA00018059"/>
    </source>
</evidence>
<dbReference type="PROSITE" id="PS51363">
    <property type="entry name" value="W2"/>
    <property type="match status" value="1"/>
</dbReference>
<dbReference type="InterPro" id="IPR003307">
    <property type="entry name" value="W2_domain"/>
</dbReference>
<evidence type="ECO:0000313" key="10">
    <source>
        <dbReference type="Proteomes" id="UP001164746"/>
    </source>
</evidence>
<dbReference type="CDD" id="cd11561">
    <property type="entry name" value="W2_eIF5"/>
    <property type="match status" value="1"/>
</dbReference>
<evidence type="ECO:0000256" key="4">
    <source>
        <dbReference type="ARBA" id="ARBA00022741"/>
    </source>
</evidence>
<keyword evidence="3" id="KW-0396">Initiation factor</keyword>
<reference evidence="9" key="1">
    <citation type="submission" date="2022-11" db="EMBL/GenBank/DDBJ databases">
        <title>Centuries of genome instability and evolution in soft-shell clam transmissible cancer (bioRxiv).</title>
        <authorList>
            <person name="Hart S.F.M."/>
            <person name="Yonemitsu M.A."/>
            <person name="Giersch R.M."/>
            <person name="Beal B.F."/>
            <person name="Arriagada G."/>
            <person name="Davis B.W."/>
            <person name="Ostrander E.A."/>
            <person name="Goff S.P."/>
            <person name="Metzger M.J."/>
        </authorList>
    </citation>
    <scope>NUCLEOTIDE SEQUENCE</scope>
    <source>
        <strain evidence="9">MELC-2E11</strain>
        <tissue evidence="9">Siphon/mantle</tissue>
    </source>
</reference>
<dbReference type="InterPro" id="IPR016190">
    <property type="entry name" value="Transl_init_fac_IF2/IF5_Zn-bd"/>
</dbReference>
<dbReference type="SMART" id="SM00515">
    <property type="entry name" value="eIF5C"/>
    <property type="match status" value="1"/>
</dbReference>
<evidence type="ECO:0000256" key="3">
    <source>
        <dbReference type="ARBA" id="ARBA00022540"/>
    </source>
</evidence>
<dbReference type="PANTHER" id="PTHR23001">
    <property type="entry name" value="EUKARYOTIC TRANSLATION INITIATION FACTOR"/>
    <property type="match status" value="1"/>
</dbReference>
<proteinExistence type="inferred from homology"/>
<protein>
    <recommendedName>
        <fullName evidence="2">Eukaryotic translation initiation factor 5</fullName>
    </recommendedName>
</protein>
<feature type="compositionally biased region" description="Polar residues" evidence="7">
    <location>
        <begin position="380"/>
        <end position="408"/>
    </location>
</feature>
<evidence type="ECO:0000313" key="9">
    <source>
        <dbReference type="EMBL" id="WAR20256.1"/>
    </source>
</evidence>
<feature type="compositionally biased region" description="Acidic residues" evidence="7">
    <location>
        <begin position="410"/>
        <end position="422"/>
    </location>
</feature>
<dbReference type="SMART" id="SM00653">
    <property type="entry name" value="eIF2B_5"/>
    <property type="match status" value="1"/>
</dbReference>
<keyword evidence="4" id="KW-0547">Nucleotide-binding</keyword>
<dbReference type="Proteomes" id="UP001164746">
    <property type="component" value="Chromosome 11"/>
</dbReference>
<dbReference type="PANTHER" id="PTHR23001:SF7">
    <property type="entry name" value="EUKARYOTIC TRANSLATION INITIATION FACTOR 5"/>
    <property type="match status" value="1"/>
</dbReference>
<evidence type="ECO:0000256" key="6">
    <source>
        <dbReference type="ARBA" id="ARBA00023134"/>
    </source>
</evidence>
<dbReference type="SUPFAM" id="SSF48371">
    <property type="entry name" value="ARM repeat"/>
    <property type="match status" value="1"/>
</dbReference>
<feature type="compositionally biased region" description="Polar residues" evidence="7">
    <location>
        <begin position="149"/>
        <end position="161"/>
    </location>
</feature>
<evidence type="ECO:0000256" key="7">
    <source>
        <dbReference type="SAM" id="MobiDB-lite"/>
    </source>
</evidence>
<sequence>MVDVAKALSRPPTYPTKYFGCELGAQTQFDLKNDRFIVNGSHDANKLQGLLDNFIKRFVLCDECSNPETILSASQKNQTIKARCIACGHQSMVDMRHKLTTFILKNPPDVDPATITPSKGSKSKKGGRKGKKGEDCNGDDGDNDRASPEVNTQEQMANQRASGGVIDAPPEIVVDLDDDWGGEDVSDEAVAKRMQELTDAAKTMAMSEELEKTENERMNFFYSFVKEKIKSKSLAGADQEVLVEAERLEVKDKAALVLVELLMDQKVLTQIKQHRKLLLRFCHNNQKAQKYLLGGMEQLIGNEFKASLLPKVPHIFKELYDNDILEEEVLIDWNKKVSKKYVSKAVAQEIHDKATPFIKWLQEAEEEESDDDDDEVEVAFSTTGKVGAQTVTPEKTASPALNNGTATANGDEDEDDIDIDAI</sequence>
<keyword evidence="5" id="KW-0648">Protein biosynthesis</keyword>
<feature type="domain" description="W2" evidence="8">
    <location>
        <begin position="211"/>
        <end position="371"/>
    </location>
</feature>
<dbReference type="Pfam" id="PF01873">
    <property type="entry name" value="eIF-5_eIF-2B"/>
    <property type="match status" value="1"/>
</dbReference>
<feature type="region of interest" description="Disordered" evidence="7">
    <location>
        <begin position="364"/>
        <end position="422"/>
    </location>
</feature>
<keyword evidence="6" id="KW-0342">GTP-binding</keyword>
<feature type="region of interest" description="Disordered" evidence="7">
    <location>
        <begin position="104"/>
        <end position="163"/>
    </location>
</feature>
<feature type="compositionally biased region" description="Acidic residues" evidence="7">
    <location>
        <begin position="364"/>
        <end position="377"/>
    </location>
</feature>
<dbReference type="Pfam" id="PF02020">
    <property type="entry name" value="W2"/>
    <property type="match status" value="1"/>
</dbReference>
<comment type="similarity">
    <text evidence="1">Belongs to the eIF-2-beta/eIF-5 family.</text>
</comment>
<evidence type="ECO:0000256" key="1">
    <source>
        <dbReference type="ARBA" id="ARBA00010397"/>
    </source>
</evidence>
<evidence type="ECO:0000256" key="5">
    <source>
        <dbReference type="ARBA" id="ARBA00022917"/>
    </source>
</evidence>
<dbReference type="Gene3D" id="3.30.30.170">
    <property type="match status" value="1"/>
</dbReference>
<accession>A0ABY7FHL9</accession>
<dbReference type="EMBL" id="CP111022">
    <property type="protein sequence ID" value="WAR20256.1"/>
    <property type="molecule type" value="Genomic_DNA"/>
</dbReference>
<dbReference type="SUPFAM" id="SSF75689">
    <property type="entry name" value="Zinc-binding domain of translation initiation factor 2 beta"/>
    <property type="match status" value="1"/>
</dbReference>
<keyword evidence="10" id="KW-1185">Reference proteome</keyword>
<gene>
    <name evidence="9" type="ORF">MAR_002094</name>
</gene>
<dbReference type="Gene3D" id="2.20.25.350">
    <property type="match status" value="1"/>
</dbReference>
<dbReference type="Gene3D" id="1.25.40.180">
    <property type="match status" value="1"/>
</dbReference>
<dbReference type="SUPFAM" id="SSF100966">
    <property type="entry name" value="Translation initiation factor 2 beta, aIF2beta, N-terminal domain"/>
    <property type="match status" value="1"/>
</dbReference>
<feature type="compositionally biased region" description="Basic residues" evidence="7">
    <location>
        <begin position="121"/>
        <end position="131"/>
    </location>
</feature>
<dbReference type="InterPro" id="IPR045196">
    <property type="entry name" value="IF2/IF5"/>
</dbReference>
<dbReference type="InterPro" id="IPR016189">
    <property type="entry name" value="Transl_init_fac_IF2/IF5_N"/>
</dbReference>
<evidence type="ECO:0000259" key="8">
    <source>
        <dbReference type="PROSITE" id="PS51363"/>
    </source>
</evidence>
<dbReference type="InterPro" id="IPR002735">
    <property type="entry name" value="Transl_init_fac_IF2/IF5_dom"/>
</dbReference>
<organism evidence="9 10">
    <name type="scientific">Mya arenaria</name>
    <name type="common">Soft-shell clam</name>
    <dbReference type="NCBI Taxonomy" id="6604"/>
    <lineage>
        <taxon>Eukaryota</taxon>
        <taxon>Metazoa</taxon>
        <taxon>Spiralia</taxon>
        <taxon>Lophotrochozoa</taxon>
        <taxon>Mollusca</taxon>
        <taxon>Bivalvia</taxon>
        <taxon>Autobranchia</taxon>
        <taxon>Heteroconchia</taxon>
        <taxon>Euheterodonta</taxon>
        <taxon>Imparidentia</taxon>
        <taxon>Neoheterodontei</taxon>
        <taxon>Myida</taxon>
        <taxon>Myoidea</taxon>
        <taxon>Myidae</taxon>
        <taxon>Mya</taxon>
    </lineage>
</organism>
<dbReference type="InterPro" id="IPR016024">
    <property type="entry name" value="ARM-type_fold"/>
</dbReference>